<dbReference type="Gene3D" id="3.10.430.100">
    <property type="entry name" value="Ribosomal protein L9, C-terminal domain"/>
    <property type="match status" value="1"/>
</dbReference>
<comment type="similarity">
    <text evidence="1 7">Belongs to the bacterial ribosomal protein bL9 family.</text>
</comment>
<feature type="region of interest" description="Disordered" evidence="9">
    <location>
        <begin position="184"/>
        <end position="205"/>
    </location>
</feature>
<gene>
    <name evidence="7" type="primary">rplI</name>
    <name evidence="11" type="ORF">SAMN05421665_1062</name>
</gene>
<name>A0A1R3WQR3_9RHOB</name>
<dbReference type="GO" id="GO:1990904">
    <property type="term" value="C:ribonucleoprotein complex"/>
    <property type="evidence" value="ECO:0007669"/>
    <property type="project" value="UniProtKB-KW"/>
</dbReference>
<keyword evidence="8" id="KW-0175">Coiled coil</keyword>
<dbReference type="InterPro" id="IPR036791">
    <property type="entry name" value="Ribosomal_bL9_C_sf"/>
</dbReference>
<keyword evidence="12" id="KW-1185">Reference proteome</keyword>
<dbReference type="Pfam" id="PF03948">
    <property type="entry name" value="Ribosomal_L9_C"/>
    <property type="match status" value="1"/>
</dbReference>
<evidence type="ECO:0000256" key="9">
    <source>
        <dbReference type="SAM" id="MobiDB-lite"/>
    </source>
</evidence>
<dbReference type="PANTHER" id="PTHR21368">
    <property type="entry name" value="50S RIBOSOMAL PROTEIN L9"/>
    <property type="match status" value="1"/>
</dbReference>
<dbReference type="RefSeq" id="WP_076658637.1">
    <property type="nucleotide sequence ID" value="NZ_FTPR01000001.1"/>
</dbReference>
<dbReference type="HAMAP" id="MF_00503">
    <property type="entry name" value="Ribosomal_bL9"/>
    <property type="match status" value="1"/>
</dbReference>
<feature type="coiled-coil region" evidence="8">
    <location>
        <begin position="42"/>
        <end position="71"/>
    </location>
</feature>
<keyword evidence="4 7" id="KW-0689">Ribosomal protein</keyword>
<evidence type="ECO:0000256" key="7">
    <source>
        <dbReference type="HAMAP-Rule" id="MF_00503"/>
    </source>
</evidence>
<dbReference type="NCBIfam" id="TIGR00158">
    <property type="entry name" value="L9"/>
    <property type="match status" value="1"/>
</dbReference>
<dbReference type="Gene3D" id="3.40.5.10">
    <property type="entry name" value="Ribosomal protein L9, N-terminal domain"/>
    <property type="match status" value="1"/>
</dbReference>
<protein>
    <recommendedName>
        <fullName evidence="6 7">Large ribosomal subunit protein bL9</fullName>
    </recommendedName>
</protein>
<dbReference type="SUPFAM" id="SSF55658">
    <property type="entry name" value="L9 N-domain-like"/>
    <property type="match status" value="1"/>
</dbReference>
<evidence type="ECO:0000256" key="1">
    <source>
        <dbReference type="ARBA" id="ARBA00010605"/>
    </source>
</evidence>
<dbReference type="GO" id="GO:0019843">
    <property type="term" value="F:rRNA binding"/>
    <property type="evidence" value="ECO:0007669"/>
    <property type="project" value="UniProtKB-UniRule"/>
</dbReference>
<dbReference type="AlphaFoldDB" id="A0A1R3WQR3"/>
<evidence type="ECO:0000313" key="11">
    <source>
        <dbReference type="EMBL" id="SIT80170.1"/>
    </source>
</evidence>
<keyword evidence="5 7" id="KW-0687">Ribonucleoprotein</keyword>
<evidence type="ECO:0000256" key="2">
    <source>
        <dbReference type="ARBA" id="ARBA00022730"/>
    </source>
</evidence>
<dbReference type="GO" id="GO:0005840">
    <property type="term" value="C:ribosome"/>
    <property type="evidence" value="ECO:0007669"/>
    <property type="project" value="UniProtKB-KW"/>
</dbReference>
<dbReference type="InterPro" id="IPR020069">
    <property type="entry name" value="Ribosomal_bL9_C"/>
</dbReference>
<evidence type="ECO:0000256" key="8">
    <source>
        <dbReference type="SAM" id="Coils"/>
    </source>
</evidence>
<feature type="compositionally biased region" description="Acidic residues" evidence="9">
    <location>
        <begin position="187"/>
        <end position="205"/>
    </location>
</feature>
<feature type="domain" description="Ribosomal protein L9" evidence="10">
    <location>
        <begin position="13"/>
        <end position="40"/>
    </location>
</feature>
<evidence type="ECO:0000256" key="4">
    <source>
        <dbReference type="ARBA" id="ARBA00022980"/>
    </source>
</evidence>
<dbReference type="InterPro" id="IPR020594">
    <property type="entry name" value="Ribosomal_bL9_bac/chp"/>
</dbReference>
<keyword evidence="3 7" id="KW-0694">RNA-binding</keyword>
<dbReference type="InterPro" id="IPR020070">
    <property type="entry name" value="Ribosomal_bL9_N"/>
</dbReference>
<dbReference type="InterPro" id="IPR009027">
    <property type="entry name" value="Ribosomal_bL9/RNase_H1_N"/>
</dbReference>
<dbReference type="SUPFAM" id="SSF55653">
    <property type="entry name" value="Ribosomal protein L9 C-domain"/>
    <property type="match status" value="1"/>
</dbReference>
<dbReference type="InterPro" id="IPR036935">
    <property type="entry name" value="Ribosomal_bL9_N_sf"/>
</dbReference>
<dbReference type="Pfam" id="PF01281">
    <property type="entry name" value="Ribosomal_L9_N"/>
    <property type="match status" value="1"/>
</dbReference>
<organism evidence="11 12">
    <name type="scientific">Yoonia rosea</name>
    <dbReference type="NCBI Taxonomy" id="287098"/>
    <lineage>
        <taxon>Bacteria</taxon>
        <taxon>Pseudomonadati</taxon>
        <taxon>Pseudomonadota</taxon>
        <taxon>Alphaproteobacteria</taxon>
        <taxon>Rhodobacterales</taxon>
        <taxon>Paracoccaceae</taxon>
        <taxon>Yoonia</taxon>
    </lineage>
</organism>
<dbReference type="Proteomes" id="UP000186997">
    <property type="component" value="Unassembled WGS sequence"/>
</dbReference>
<evidence type="ECO:0000256" key="3">
    <source>
        <dbReference type="ARBA" id="ARBA00022884"/>
    </source>
</evidence>
<evidence type="ECO:0000259" key="10">
    <source>
        <dbReference type="PROSITE" id="PS00651"/>
    </source>
</evidence>
<sequence length="205" mass="21836">MDIILLERVAKLGQMGEVVSVKEGYARNFLLPQGKALRVNAANLARFEAEKAQMEARNLETKKEAEALAAKLDGEKFIVIRSASDAGSLYGSVTTRDAAEAATASGYSVDKKQVVLLGAIKELGLHDVSINLHPEVTATITLNVARSVEEAELQEAGKSIAELAAEEEAAAEFEIQELFDDIGSAASDDDDLAETAGVETEEDKA</sequence>
<proteinExistence type="inferred from homology"/>
<dbReference type="InterPro" id="IPR000244">
    <property type="entry name" value="Ribosomal_bL9"/>
</dbReference>
<evidence type="ECO:0000256" key="6">
    <source>
        <dbReference type="ARBA" id="ARBA00035292"/>
    </source>
</evidence>
<reference evidence="12" key="1">
    <citation type="submission" date="2017-01" db="EMBL/GenBank/DDBJ databases">
        <authorList>
            <person name="Varghese N."/>
            <person name="Submissions S."/>
        </authorList>
    </citation>
    <scope>NUCLEOTIDE SEQUENCE [LARGE SCALE GENOMIC DNA]</scope>
    <source>
        <strain evidence="12">DSM 29591</strain>
    </source>
</reference>
<accession>A0A1R3WQR3</accession>
<dbReference type="EMBL" id="FTPR01000001">
    <property type="protein sequence ID" value="SIT80170.1"/>
    <property type="molecule type" value="Genomic_DNA"/>
</dbReference>
<dbReference type="OrthoDB" id="9788336at2"/>
<dbReference type="GO" id="GO:0003735">
    <property type="term" value="F:structural constituent of ribosome"/>
    <property type="evidence" value="ECO:0007669"/>
    <property type="project" value="InterPro"/>
</dbReference>
<keyword evidence="2 7" id="KW-0699">rRNA-binding</keyword>
<evidence type="ECO:0000256" key="5">
    <source>
        <dbReference type="ARBA" id="ARBA00023274"/>
    </source>
</evidence>
<dbReference type="STRING" id="287098.SAMN05421665_1062"/>
<comment type="function">
    <text evidence="7">Binds to the 23S rRNA.</text>
</comment>
<dbReference type="PROSITE" id="PS00651">
    <property type="entry name" value="RIBOSOMAL_L9"/>
    <property type="match status" value="1"/>
</dbReference>
<dbReference type="GO" id="GO:0006412">
    <property type="term" value="P:translation"/>
    <property type="evidence" value="ECO:0007669"/>
    <property type="project" value="UniProtKB-UniRule"/>
</dbReference>
<evidence type="ECO:0000313" key="12">
    <source>
        <dbReference type="Proteomes" id="UP000186997"/>
    </source>
</evidence>